<dbReference type="Proteomes" id="UP000002899">
    <property type="component" value="Chromosome IV"/>
</dbReference>
<reference evidence="2 3" key="3">
    <citation type="journal article" date="2016" name="Sci. Rep.">
        <title>Genome-wide diversity and gene expression profiling of Babesia microti isolates identify polymorphic genes that mediate host-pathogen interactions.</title>
        <authorList>
            <person name="Silva J.C."/>
            <person name="Cornillot E."/>
            <person name="McCracken C."/>
            <person name="Usmani-Brown S."/>
            <person name="Dwivedi A."/>
            <person name="Ifeonu O.O."/>
            <person name="Crabtree J."/>
            <person name="Gotia H.T."/>
            <person name="Virji A.Z."/>
            <person name="Reynes C."/>
            <person name="Colinge J."/>
            <person name="Kumar V."/>
            <person name="Lawres L."/>
            <person name="Pazzi J.E."/>
            <person name="Pablo J.V."/>
            <person name="Hung C."/>
            <person name="Brancato J."/>
            <person name="Kumari P."/>
            <person name="Orvis J."/>
            <person name="Tretina K."/>
            <person name="Chibucos M."/>
            <person name="Ott S."/>
            <person name="Sadzewicz L."/>
            <person name="Sengamalay N."/>
            <person name="Shetty A.C."/>
            <person name="Su Q."/>
            <person name="Tallon L."/>
            <person name="Fraser C.M."/>
            <person name="Frutos R."/>
            <person name="Molina D.M."/>
            <person name="Krause P.J."/>
            <person name="Ben Mamoun C."/>
        </authorList>
    </citation>
    <scope>NUCLEOTIDE SEQUENCE [LARGE SCALE GENOMIC DNA]</scope>
    <source>
        <strain evidence="2 3">RI</strain>
    </source>
</reference>
<protein>
    <submittedName>
        <fullName evidence="2">Uncharacterized protein</fullName>
    </submittedName>
</protein>
<dbReference type="RefSeq" id="XP_012649677.1">
    <property type="nucleotide sequence ID" value="XM_012794223.1"/>
</dbReference>
<keyword evidence="1" id="KW-0812">Transmembrane</keyword>
<evidence type="ECO:0000313" key="2">
    <source>
        <dbReference type="EMBL" id="CCF75269.1"/>
    </source>
</evidence>
<reference evidence="2 3" key="1">
    <citation type="journal article" date="2012" name="Nucleic Acids Res.">
        <title>Sequencing of the smallest Apicomplexan genome from the human pathogen Babesia microti.</title>
        <authorList>
            <person name="Cornillot E."/>
            <person name="Hadj-Kaddour K."/>
            <person name="Dassouli A."/>
            <person name="Noel B."/>
            <person name="Ranwez V."/>
            <person name="Vacherie B."/>
            <person name="Augagneur Y."/>
            <person name="Bres V."/>
            <person name="Duclos A."/>
            <person name="Randazzo S."/>
            <person name="Carcy B."/>
            <person name="Debierre-Grockiego F."/>
            <person name="Delbecq S."/>
            <person name="Moubri-Menage K."/>
            <person name="Shams-Eldin H."/>
            <person name="Usmani-Brown S."/>
            <person name="Bringaud F."/>
            <person name="Wincker P."/>
            <person name="Vivares C.P."/>
            <person name="Schwarz R.T."/>
            <person name="Schetters T.P."/>
            <person name="Krause P.J."/>
            <person name="Gorenflot A."/>
            <person name="Berry V."/>
            <person name="Barbe V."/>
            <person name="Ben Mamoun C."/>
        </authorList>
    </citation>
    <scope>NUCLEOTIDE SEQUENCE [LARGE SCALE GENOMIC DNA]</scope>
    <source>
        <strain evidence="2 3">RI</strain>
    </source>
</reference>
<keyword evidence="1" id="KW-1133">Transmembrane helix</keyword>
<feature type="transmembrane region" description="Helical" evidence="1">
    <location>
        <begin position="6"/>
        <end position="30"/>
    </location>
</feature>
<evidence type="ECO:0000313" key="3">
    <source>
        <dbReference type="Proteomes" id="UP000002899"/>
    </source>
</evidence>
<keyword evidence="1" id="KW-0472">Membrane</keyword>
<accession>I7I9L9</accession>
<organism evidence="2 3">
    <name type="scientific">Babesia microti (strain RI)</name>
    <dbReference type="NCBI Taxonomy" id="1133968"/>
    <lineage>
        <taxon>Eukaryota</taxon>
        <taxon>Sar</taxon>
        <taxon>Alveolata</taxon>
        <taxon>Apicomplexa</taxon>
        <taxon>Aconoidasida</taxon>
        <taxon>Piroplasmida</taxon>
        <taxon>Babesiidae</taxon>
        <taxon>Babesia</taxon>
    </lineage>
</organism>
<reference evidence="2 3" key="2">
    <citation type="journal article" date="2013" name="PLoS ONE">
        <title>Whole genome mapping and re-organization of the nuclear and mitochondrial genomes of Babesia microti isolates.</title>
        <authorList>
            <person name="Cornillot E."/>
            <person name="Dassouli A."/>
            <person name="Garg A."/>
            <person name="Pachikara N."/>
            <person name="Randazzo S."/>
            <person name="Depoix D."/>
            <person name="Carcy B."/>
            <person name="Delbecq S."/>
            <person name="Frutos R."/>
            <person name="Silva J.C."/>
            <person name="Sutton R."/>
            <person name="Krause P.J."/>
            <person name="Mamoun C.B."/>
        </authorList>
    </citation>
    <scope>NUCLEOTIDE SEQUENCE [LARGE SCALE GENOMIC DNA]</scope>
    <source>
        <strain evidence="2 3">RI</strain>
    </source>
</reference>
<evidence type="ECO:0000256" key="1">
    <source>
        <dbReference type="SAM" id="Phobius"/>
    </source>
</evidence>
<dbReference type="AlphaFoldDB" id="I7I9L9"/>
<name>I7I9L9_BABMR</name>
<dbReference type="GeneID" id="24425714"/>
<sequence length="72" mass="8424">MTVFSIALNLFYTKIVLIYICVLYFLFNYLQKKIRLCLMQILNLIPYIIIDDRNTYVSSTCVCCDLSSKLAL</sequence>
<dbReference type="VEuPathDB" id="PiroplasmaDB:BmR1_04g05355"/>
<dbReference type="KEGG" id="bmic:BmR1_04g05355"/>
<dbReference type="EMBL" id="LN871599">
    <property type="protein sequence ID" value="CCF75269.1"/>
    <property type="molecule type" value="Genomic_DNA"/>
</dbReference>
<keyword evidence="3" id="KW-1185">Reference proteome</keyword>
<proteinExistence type="predicted"/>